<evidence type="ECO:0000313" key="2">
    <source>
        <dbReference type="Proteomes" id="UP000430345"/>
    </source>
</evidence>
<organism evidence="1 2">
    <name type="scientific">Clostridium tarantellae</name>
    <dbReference type="NCBI Taxonomy" id="39493"/>
    <lineage>
        <taxon>Bacteria</taxon>
        <taxon>Bacillati</taxon>
        <taxon>Bacillota</taxon>
        <taxon>Clostridia</taxon>
        <taxon>Eubacteriales</taxon>
        <taxon>Clostridiaceae</taxon>
        <taxon>Clostridium</taxon>
    </lineage>
</organism>
<sequence length="77" mass="8976">MRAVYRNPKELATKIKDVVDAYQENLISYEKLEQTVLKMIEVNEDRVYKNGHMPVKLSNVLGEERVEIIDKIAKSIK</sequence>
<dbReference type="NCBIfam" id="TIGR04540">
    <property type="entry name" value="CLB_0814_fam"/>
    <property type="match status" value="1"/>
</dbReference>
<dbReference type="EMBL" id="WHJC01000422">
    <property type="protein sequence ID" value="MPQ45069.1"/>
    <property type="molecule type" value="Genomic_DNA"/>
</dbReference>
<dbReference type="Proteomes" id="UP000430345">
    <property type="component" value="Unassembled WGS sequence"/>
</dbReference>
<dbReference type="InterPro" id="IPR030902">
    <property type="entry name" value="CLB_0814_fam"/>
</dbReference>
<dbReference type="AlphaFoldDB" id="A0A6I1MY58"/>
<gene>
    <name evidence="1" type="ORF">GBZ86_15200</name>
</gene>
<reference evidence="1 2" key="1">
    <citation type="submission" date="2019-10" db="EMBL/GenBank/DDBJ databases">
        <title>The Genome Sequence of Clostridium tarantellae Isolated from Fish Brain.</title>
        <authorList>
            <person name="Bano L."/>
            <person name="Kiel M."/>
            <person name="Sales G."/>
            <person name="Doxey A.C."/>
            <person name="Mansfield M.J."/>
            <person name="Schiavone M."/>
            <person name="Rossetto O."/>
            <person name="Pirazzini M."/>
            <person name="Dobrindt U."/>
            <person name="Montecucco C."/>
        </authorList>
    </citation>
    <scope>NUCLEOTIDE SEQUENCE [LARGE SCALE GENOMIC DNA]</scope>
    <source>
        <strain evidence="1 2">DSM 3997</strain>
    </source>
</reference>
<evidence type="ECO:0000313" key="1">
    <source>
        <dbReference type="EMBL" id="MPQ45069.1"/>
    </source>
</evidence>
<dbReference type="RefSeq" id="WP_152892055.1">
    <property type="nucleotide sequence ID" value="NZ_WHJC01000422.1"/>
</dbReference>
<dbReference type="OrthoDB" id="1919713at2"/>
<accession>A0A6I1MY58</accession>
<comment type="caution">
    <text evidence="1">The sequence shown here is derived from an EMBL/GenBank/DDBJ whole genome shotgun (WGS) entry which is preliminary data.</text>
</comment>
<proteinExistence type="predicted"/>
<protein>
    <submittedName>
        <fullName evidence="1">TIGR04540 family protein</fullName>
    </submittedName>
</protein>
<keyword evidence="2" id="KW-1185">Reference proteome</keyword>
<name>A0A6I1MY58_9CLOT</name>